<dbReference type="AlphaFoldDB" id="A0A1C2FYI0"/>
<dbReference type="GO" id="GO:0005886">
    <property type="term" value="C:plasma membrane"/>
    <property type="evidence" value="ECO:0007669"/>
    <property type="project" value="TreeGrafter"/>
</dbReference>
<dbReference type="OrthoDB" id="9783924at2"/>
<dbReference type="Pfam" id="PF00005">
    <property type="entry name" value="ABC_tran"/>
    <property type="match status" value="1"/>
</dbReference>
<dbReference type="PANTHER" id="PTHR24220:SF648">
    <property type="entry name" value="ABC TRANSPORTER ATP-BINDING PROTEIN YTRE"/>
    <property type="match status" value="1"/>
</dbReference>
<evidence type="ECO:0000313" key="6">
    <source>
        <dbReference type="Proteomes" id="UP000253250"/>
    </source>
</evidence>
<dbReference type="GO" id="GO:0005524">
    <property type="term" value="F:ATP binding"/>
    <property type="evidence" value="ECO:0007669"/>
    <property type="project" value="UniProtKB-KW"/>
</dbReference>
<dbReference type="EMBL" id="PSYR01000001">
    <property type="protein sequence ID" value="RCN59425.1"/>
    <property type="molecule type" value="Genomic_DNA"/>
</dbReference>
<name>A0A1C2FYI0_9GAMM</name>
<evidence type="ECO:0000256" key="1">
    <source>
        <dbReference type="ARBA" id="ARBA00022448"/>
    </source>
</evidence>
<dbReference type="FunFam" id="3.40.50.300:FF:000032">
    <property type="entry name" value="Export ABC transporter ATP-binding protein"/>
    <property type="match status" value="1"/>
</dbReference>
<dbReference type="Proteomes" id="UP000253250">
    <property type="component" value="Unassembled WGS sequence"/>
</dbReference>
<organism evidence="5 6">
    <name type="scientific">Acidiferrobacter thiooxydans</name>
    <dbReference type="NCBI Taxonomy" id="163359"/>
    <lineage>
        <taxon>Bacteria</taxon>
        <taxon>Pseudomonadati</taxon>
        <taxon>Pseudomonadota</taxon>
        <taxon>Gammaproteobacteria</taxon>
        <taxon>Acidiferrobacterales</taxon>
        <taxon>Acidiferrobacteraceae</taxon>
        <taxon>Acidiferrobacter</taxon>
    </lineage>
</organism>
<keyword evidence="3 5" id="KW-0067">ATP-binding</keyword>
<keyword evidence="2" id="KW-0547">Nucleotide-binding</keyword>
<dbReference type="InterPro" id="IPR017871">
    <property type="entry name" value="ABC_transporter-like_CS"/>
</dbReference>
<dbReference type="PROSITE" id="PS50893">
    <property type="entry name" value="ABC_TRANSPORTER_2"/>
    <property type="match status" value="1"/>
</dbReference>
<evidence type="ECO:0000256" key="2">
    <source>
        <dbReference type="ARBA" id="ARBA00022741"/>
    </source>
</evidence>
<protein>
    <submittedName>
        <fullName evidence="5">ABC transporter ATP-binding protein</fullName>
    </submittedName>
</protein>
<dbReference type="GO" id="GO:0022857">
    <property type="term" value="F:transmembrane transporter activity"/>
    <property type="evidence" value="ECO:0007669"/>
    <property type="project" value="TreeGrafter"/>
</dbReference>
<dbReference type="InterPro" id="IPR017911">
    <property type="entry name" value="MacB-like_ATP-bd"/>
</dbReference>
<dbReference type="STRING" id="163359.A9R16_03070"/>
<evidence type="ECO:0000256" key="4">
    <source>
        <dbReference type="ARBA" id="ARBA00038388"/>
    </source>
</evidence>
<dbReference type="GO" id="GO:0016887">
    <property type="term" value="F:ATP hydrolysis activity"/>
    <property type="evidence" value="ECO:0007669"/>
    <property type="project" value="InterPro"/>
</dbReference>
<dbReference type="RefSeq" id="WP_065971861.1">
    <property type="nucleotide sequence ID" value="NZ_CP080624.1"/>
</dbReference>
<comment type="similarity">
    <text evidence="4">Belongs to the ABC transporter superfamily. Macrolide exporter (TC 3.A.1.122) family.</text>
</comment>
<dbReference type="CDD" id="cd03255">
    <property type="entry name" value="ABC_MJ0796_LolCDE_FtsE"/>
    <property type="match status" value="1"/>
</dbReference>
<comment type="caution">
    <text evidence="5">The sequence shown here is derived from an EMBL/GenBank/DDBJ whole genome shotgun (WGS) entry which is preliminary data.</text>
</comment>
<dbReference type="InterPro" id="IPR015854">
    <property type="entry name" value="ABC_transpr_LolD-like"/>
</dbReference>
<proteinExistence type="inferred from homology"/>
<dbReference type="PROSITE" id="PS00211">
    <property type="entry name" value="ABC_TRANSPORTER_1"/>
    <property type="match status" value="1"/>
</dbReference>
<dbReference type="SMART" id="SM00382">
    <property type="entry name" value="AAA"/>
    <property type="match status" value="1"/>
</dbReference>
<sequence>MTEPARDGLKKPPVIELRKVSRIYRTETVMTYALHDMDLILEGGEYVALMGRSGSGKTTLLAILGLLDEPSGGEYLLAGQSLRGLSEDRRARVRNAHIGFVFQSFNLIGDLSVQDNVALPLVYRGGIAGAQRQRQARALLEEVGMAHRARHYPNQLSGGEAQRVAIARALVTDPQLILADEPTGNLDTVSAEAVMGLLDTAHRNRGATILMATHDAHYASRAQRVIHLVDGKVTDKPEQADRNLAQGGRLERSVPR</sequence>
<dbReference type="InterPro" id="IPR003439">
    <property type="entry name" value="ABC_transporter-like_ATP-bd"/>
</dbReference>
<gene>
    <name evidence="5" type="ORF">C4900_06970</name>
</gene>
<dbReference type="Gene3D" id="3.40.50.300">
    <property type="entry name" value="P-loop containing nucleotide triphosphate hydrolases"/>
    <property type="match status" value="1"/>
</dbReference>
<dbReference type="SUPFAM" id="SSF52540">
    <property type="entry name" value="P-loop containing nucleoside triphosphate hydrolases"/>
    <property type="match status" value="1"/>
</dbReference>
<accession>A0A1C2FYI0</accession>
<dbReference type="InterPro" id="IPR027417">
    <property type="entry name" value="P-loop_NTPase"/>
</dbReference>
<dbReference type="PANTHER" id="PTHR24220">
    <property type="entry name" value="IMPORT ATP-BINDING PROTEIN"/>
    <property type="match status" value="1"/>
</dbReference>
<dbReference type="InterPro" id="IPR003593">
    <property type="entry name" value="AAA+_ATPase"/>
</dbReference>
<reference evidence="5 6" key="1">
    <citation type="submission" date="2018-02" db="EMBL/GenBank/DDBJ databases">
        <title>Insights into the biology of acidophilic members of the Acidiferrobacteraceae family derived from comparative genomic analyses.</title>
        <authorList>
            <person name="Issotta F."/>
            <person name="Thyssen C."/>
            <person name="Mena C."/>
            <person name="Moya A."/>
            <person name="Bellenberg S."/>
            <person name="Sproer C."/>
            <person name="Covarrubias P.C."/>
            <person name="Sand W."/>
            <person name="Quatrini R."/>
            <person name="Vera M."/>
        </authorList>
    </citation>
    <scope>NUCLEOTIDE SEQUENCE [LARGE SCALE GENOMIC DNA]</scope>
    <source>
        <strain evidence="6">m-1</strain>
    </source>
</reference>
<dbReference type="GO" id="GO:1902495">
    <property type="term" value="C:transmembrane transporter complex"/>
    <property type="evidence" value="ECO:0007669"/>
    <property type="project" value="UniProtKB-ARBA"/>
</dbReference>
<evidence type="ECO:0000313" key="5">
    <source>
        <dbReference type="EMBL" id="RCN59425.1"/>
    </source>
</evidence>
<keyword evidence="1" id="KW-0813">Transport</keyword>
<keyword evidence="6" id="KW-1185">Reference proteome</keyword>
<evidence type="ECO:0000256" key="3">
    <source>
        <dbReference type="ARBA" id="ARBA00022840"/>
    </source>
</evidence>